<evidence type="ECO:0000256" key="11">
    <source>
        <dbReference type="ARBA" id="ARBA00023136"/>
    </source>
</evidence>
<feature type="region of interest" description="Disordered" evidence="12">
    <location>
        <begin position="73"/>
        <end position="109"/>
    </location>
</feature>
<dbReference type="GeneID" id="31368035"/>
<proteinExistence type="inferred from homology"/>
<name>D3BMZ4_HETP5</name>
<dbReference type="Pfam" id="PF02434">
    <property type="entry name" value="Fringe"/>
    <property type="match status" value="1"/>
</dbReference>
<evidence type="ECO:0000259" key="14">
    <source>
        <dbReference type="Pfam" id="PF02434"/>
    </source>
</evidence>
<keyword evidence="6" id="KW-0808">Transferase</keyword>
<evidence type="ECO:0000256" key="4">
    <source>
        <dbReference type="ARBA" id="ARBA00012557"/>
    </source>
</evidence>
<evidence type="ECO:0000256" key="13">
    <source>
        <dbReference type="SAM" id="Phobius"/>
    </source>
</evidence>
<dbReference type="GO" id="GO:0000166">
    <property type="term" value="F:nucleotide binding"/>
    <property type="evidence" value="ECO:0007669"/>
    <property type="project" value="UniProtKB-KW"/>
</dbReference>
<dbReference type="EC" id="2.4.1.122" evidence="4"/>
<dbReference type="PANTHER" id="PTHR23033">
    <property type="entry name" value="BETA1,3-GALACTOSYLTRANSFERASE"/>
    <property type="match status" value="1"/>
</dbReference>
<protein>
    <recommendedName>
        <fullName evidence="4">N-acetylgalactosaminide beta-1,3-galactosyltransferase</fullName>
        <ecNumber evidence="4">2.4.1.122</ecNumber>
    </recommendedName>
</protein>
<feature type="transmembrane region" description="Helical" evidence="13">
    <location>
        <begin position="45"/>
        <end position="66"/>
    </location>
</feature>
<evidence type="ECO:0000256" key="1">
    <source>
        <dbReference type="ARBA" id="ARBA00004606"/>
    </source>
</evidence>
<feature type="domain" description="Fringe-like glycosyltransferase" evidence="14">
    <location>
        <begin position="112"/>
        <end position="293"/>
    </location>
</feature>
<organism evidence="15 16">
    <name type="scientific">Heterostelium pallidum (strain ATCC 26659 / Pp 5 / PN500)</name>
    <name type="common">Cellular slime mold</name>
    <name type="synonym">Polysphondylium pallidum</name>
    <dbReference type="NCBI Taxonomy" id="670386"/>
    <lineage>
        <taxon>Eukaryota</taxon>
        <taxon>Amoebozoa</taxon>
        <taxon>Evosea</taxon>
        <taxon>Eumycetozoa</taxon>
        <taxon>Dictyostelia</taxon>
        <taxon>Acytosteliales</taxon>
        <taxon>Acytosteliaceae</taxon>
        <taxon>Heterostelium</taxon>
    </lineage>
</organism>
<dbReference type="InParanoid" id="D3BMZ4"/>
<keyword evidence="7 13" id="KW-0812">Transmembrane</keyword>
<dbReference type="EMBL" id="ADBJ01000043">
    <property type="protein sequence ID" value="EFA77356.1"/>
    <property type="molecule type" value="Genomic_DNA"/>
</dbReference>
<dbReference type="Gene3D" id="3.90.550.50">
    <property type="match status" value="1"/>
</dbReference>
<accession>D3BMZ4</accession>
<evidence type="ECO:0000256" key="3">
    <source>
        <dbReference type="ARBA" id="ARBA00006462"/>
    </source>
</evidence>
<keyword evidence="10 13" id="KW-1133">Transmembrane helix</keyword>
<dbReference type="InterPro" id="IPR003378">
    <property type="entry name" value="Fringe-like_glycosylTrfase"/>
</dbReference>
<evidence type="ECO:0000256" key="7">
    <source>
        <dbReference type="ARBA" id="ARBA00022692"/>
    </source>
</evidence>
<comment type="caution">
    <text evidence="15">The sequence shown here is derived from an EMBL/GenBank/DDBJ whole genome shotgun (WGS) entry which is preliminary data.</text>
</comment>
<comment type="subcellular location">
    <subcellularLocation>
        <location evidence="1">Membrane</location>
        <topology evidence="1">Single-pass type II membrane protein</topology>
    </subcellularLocation>
</comment>
<comment type="pathway">
    <text evidence="2">Protein modification; protein glycosylation.</text>
</comment>
<evidence type="ECO:0000256" key="9">
    <source>
        <dbReference type="ARBA" id="ARBA00022968"/>
    </source>
</evidence>
<feature type="compositionally biased region" description="Low complexity" evidence="12">
    <location>
        <begin position="73"/>
        <end position="88"/>
    </location>
</feature>
<dbReference type="GO" id="GO:0016020">
    <property type="term" value="C:membrane"/>
    <property type="evidence" value="ECO:0007669"/>
    <property type="project" value="UniProtKB-SubCell"/>
</dbReference>
<gene>
    <name evidence="15" type="ORF">PPL_12568</name>
</gene>
<dbReference type="GO" id="GO:0016263">
    <property type="term" value="F:glycoprotein-N-acetylgalactosamine 3-beta-galactosyltransferase activity"/>
    <property type="evidence" value="ECO:0007669"/>
    <property type="project" value="UniProtKB-EC"/>
</dbReference>
<reference evidence="15 16" key="1">
    <citation type="journal article" date="2011" name="Genome Res.">
        <title>Phylogeny-wide analysis of social amoeba genomes highlights ancient origins for complex intercellular communication.</title>
        <authorList>
            <person name="Heidel A.J."/>
            <person name="Lawal H.M."/>
            <person name="Felder M."/>
            <person name="Schilde C."/>
            <person name="Helps N.R."/>
            <person name="Tunggal B."/>
            <person name="Rivero F."/>
            <person name="John U."/>
            <person name="Schleicher M."/>
            <person name="Eichinger L."/>
            <person name="Platzer M."/>
            <person name="Noegel A.A."/>
            <person name="Schaap P."/>
            <person name="Gloeckner G."/>
        </authorList>
    </citation>
    <scope>NUCLEOTIDE SEQUENCE [LARGE SCALE GENOMIC DNA]</scope>
    <source>
        <strain evidence="16">ATCC 26659 / Pp 5 / PN500</strain>
    </source>
</reference>
<evidence type="ECO:0000256" key="2">
    <source>
        <dbReference type="ARBA" id="ARBA00004922"/>
    </source>
</evidence>
<evidence type="ECO:0000256" key="12">
    <source>
        <dbReference type="SAM" id="MobiDB-lite"/>
    </source>
</evidence>
<comment type="similarity">
    <text evidence="3">Belongs to the glycosyltransferase 31 family. Beta3-Gal-T subfamily.</text>
</comment>
<evidence type="ECO:0000256" key="8">
    <source>
        <dbReference type="ARBA" id="ARBA00022741"/>
    </source>
</evidence>
<evidence type="ECO:0000256" key="5">
    <source>
        <dbReference type="ARBA" id="ARBA00022676"/>
    </source>
</evidence>
<dbReference type="RefSeq" id="XP_020429485.1">
    <property type="nucleotide sequence ID" value="XM_020583298.1"/>
</dbReference>
<dbReference type="Proteomes" id="UP000001396">
    <property type="component" value="Unassembled WGS sequence"/>
</dbReference>
<keyword evidence="5" id="KW-0328">Glycosyltransferase</keyword>
<evidence type="ECO:0000313" key="16">
    <source>
        <dbReference type="Proteomes" id="UP000001396"/>
    </source>
</evidence>
<keyword evidence="11 13" id="KW-0472">Membrane</keyword>
<dbReference type="AlphaFoldDB" id="D3BMZ4"/>
<keyword evidence="9" id="KW-0735">Signal-anchor</keyword>
<evidence type="ECO:0000256" key="6">
    <source>
        <dbReference type="ARBA" id="ARBA00022679"/>
    </source>
</evidence>
<evidence type="ECO:0000313" key="15">
    <source>
        <dbReference type="EMBL" id="EFA77356.1"/>
    </source>
</evidence>
<sequence length="321" mass="36580">MLQSRASFVMGIHVLLKVNVSVDIEVGYIRLVREIENKMLEKKNLLISLVLGVFLITTLMILYGNYQLDGNSNSDVGSSTTTTTSVTTGQSIHKSKKQKSKPTPPPKPPLVTFMVLTADDFKETRTKAIRESWAPRALAMGWRIFYYSETDQGSPHDTIATNETDKSSYGNDKKQWMAWDHMESVENPSPFYMKVDDDAYVFVDRLKRTLEGLDPSGIKMYGRCDDFFWEPKPFCDGGSGIILTREALQAMVRWHNEGKCKDTGHNDLSTSWCMVDNGVKLTYIPGLHGDPPNDWKELANDVTWHHLNPDDLRRIDRLFYD</sequence>
<keyword evidence="16" id="KW-1185">Reference proteome</keyword>
<dbReference type="STRING" id="670386.D3BMZ4"/>
<dbReference type="InterPro" id="IPR026050">
    <property type="entry name" value="C1GALT1/C1GALT1_chp1"/>
</dbReference>
<keyword evidence="8" id="KW-0547">Nucleotide-binding</keyword>
<evidence type="ECO:0000256" key="10">
    <source>
        <dbReference type="ARBA" id="ARBA00022989"/>
    </source>
</evidence>